<protein>
    <submittedName>
        <fullName evidence="3">CRISPR-associated protein</fullName>
    </submittedName>
</protein>
<sequence length="614" mass="69732">MADSNRFVNPYNFISLPNKKAKAYLDEDKHYGVIHYSITTKTPLFIPNSSNDNAFGCKEADHKSFDFFSYTDLSNEKNVSGKYYEPVVPGSEMRGLVRNVYETLTDSCMGVLNDDYPVKRIGAKFKPGLLHIQEDGSLSLVEAISIRIGESAKHPKEMKKFEDGDKIYFSNHEASNGRGMIRKFSKNEGAYNTCGYVIKWGLGVRKEHFHAFKASNKVVKKNMEAAAVKNMMDAIVTSYIEQPSIKSNDEDAYKSYLSSFKKFIKGDKEAYFPVNYSVVGNDIVSIAPATFSKEVSSRSLSDYAGVFTPCEEELCPACDLFGKIGDNAKGSRIRFSDMYVEKLDSNKSYYVKDFVTIDNLSSPKISNVDFYLVKPKNADFWTYDYYIERGKIHLYDGSLRGRKYYWHHHPESISFNNVKRTKLNKTIRPIKEGITFNGELYFDGISKKQLNQLIYILNTGKDGLGLKLGMGKPLGLGSVTCSVSGVEERKIVFDQDKVKYDVSSYDYSNVTYESAGLSPSVKKEFEKIAGLKSVPKQYEICYPKTSDHDKGFEWFQNNHGGRRMPDTREKMRINRALPKILENDISLPQAVNGGNSYNNNKNFKKKNGENVWKF</sequence>
<dbReference type="InterPro" id="IPR005537">
    <property type="entry name" value="RAMP_III_fam"/>
</dbReference>
<feature type="domain" description="CRISPR type III-associated protein" evidence="2">
    <location>
        <begin position="38"/>
        <end position="479"/>
    </location>
</feature>
<evidence type="ECO:0000259" key="2">
    <source>
        <dbReference type="Pfam" id="PF03787"/>
    </source>
</evidence>
<organism evidence="3 4">
    <name type="scientific">Holdemanella biformis DSM 3989</name>
    <dbReference type="NCBI Taxonomy" id="518637"/>
    <lineage>
        <taxon>Bacteria</taxon>
        <taxon>Bacillati</taxon>
        <taxon>Bacillota</taxon>
        <taxon>Erysipelotrichia</taxon>
        <taxon>Erysipelotrichales</taxon>
        <taxon>Erysipelotrichaceae</taxon>
        <taxon>Holdemanella</taxon>
    </lineage>
</organism>
<gene>
    <name evidence="3" type="ORF">EUBIFOR_00703</name>
</gene>
<keyword evidence="4" id="KW-1185">Reference proteome</keyword>
<dbReference type="eggNOG" id="COG1337">
    <property type="taxonomic scope" value="Bacteria"/>
</dbReference>
<keyword evidence="1" id="KW-0051">Antiviral defense</keyword>
<name>B7C946_9FIRM</name>
<dbReference type="InterPro" id="IPR023825">
    <property type="entry name" value="CRISPR-assoc_RAMP_BGP1436"/>
</dbReference>
<dbReference type="Proteomes" id="UP000004315">
    <property type="component" value="Unassembled WGS sequence"/>
</dbReference>
<evidence type="ECO:0000256" key="1">
    <source>
        <dbReference type="ARBA" id="ARBA00023118"/>
    </source>
</evidence>
<dbReference type="Pfam" id="PF03787">
    <property type="entry name" value="RAMPs"/>
    <property type="match status" value="1"/>
</dbReference>
<evidence type="ECO:0000313" key="4">
    <source>
        <dbReference type="Proteomes" id="UP000004315"/>
    </source>
</evidence>
<dbReference type="STRING" id="518637.EUBIFOR_00703"/>
<accession>B7C946</accession>
<dbReference type="NCBIfam" id="TIGR03986">
    <property type="entry name" value="TIGR03986 family CRISPR-associated RAMP protein"/>
    <property type="match status" value="1"/>
</dbReference>
<evidence type="ECO:0000313" key="3">
    <source>
        <dbReference type="EMBL" id="EEC90623.1"/>
    </source>
</evidence>
<dbReference type="GO" id="GO:0051607">
    <property type="term" value="P:defense response to virus"/>
    <property type="evidence" value="ECO:0007669"/>
    <property type="project" value="UniProtKB-KW"/>
</dbReference>
<reference evidence="3 4" key="1">
    <citation type="submission" date="2008-11" db="EMBL/GenBank/DDBJ databases">
        <title>Draft genome sequence of Eubacterium biforme (DSM 3989).</title>
        <authorList>
            <person name="Sudarsanam P."/>
            <person name="Ley R."/>
            <person name="Guruge J."/>
            <person name="Turnbaugh P.J."/>
            <person name="Mahowald M."/>
            <person name="Liep D."/>
            <person name="Gordon J."/>
        </authorList>
    </citation>
    <scope>NUCLEOTIDE SEQUENCE [LARGE SCALE GENOMIC DNA]</scope>
    <source>
        <strain evidence="3 4">DSM 3989</strain>
    </source>
</reference>
<dbReference type="RefSeq" id="WP_003864510.1">
    <property type="nucleotide sequence ID" value="NZ_DS996841.1"/>
</dbReference>
<dbReference type="EMBL" id="ABYT01000048">
    <property type="protein sequence ID" value="EEC90623.1"/>
    <property type="molecule type" value="Genomic_DNA"/>
</dbReference>
<proteinExistence type="predicted"/>
<dbReference type="HOGENOM" id="CLU_023344_0_0_9"/>
<dbReference type="OrthoDB" id="5362408at2"/>
<comment type="caution">
    <text evidence="3">The sequence shown here is derived from an EMBL/GenBank/DDBJ whole genome shotgun (WGS) entry which is preliminary data.</text>
</comment>
<dbReference type="AlphaFoldDB" id="B7C946"/>